<name>A0AAN7AWK8_9PEZI</name>
<reference evidence="2" key="2">
    <citation type="submission" date="2023-05" db="EMBL/GenBank/DDBJ databases">
        <authorList>
            <consortium name="Lawrence Berkeley National Laboratory"/>
            <person name="Steindorff A."/>
            <person name="Hensen N."/>
            <person name="Bonometti L."/>
            <person name="Westerberg I."/>
            <person name="Brannstrom I.O."/>
            <person name="Guillou S."/>
            <person name="Cros-Aarteil S."/>
            <person name="Calhoun S."/>
            <person name="Haridas S."/>
            <person name="Kuo A."/>
            <person name="Mondo S."/>
            <person name="Pangilinan J."/>
            <person name="Riley R."/>
            <person name="Labutti K."/>
            <person name="Andreopoulos B."/>
            <person name="Lipzen A."/>
            <person name="Chen C."/>
            <person name="Yanf M."/>
            <person name="Daum C."/>
            <person name="Ng V."/>
            <person name="Clum A."/>
            <person name="Ohm R."/>
            <person name="Martin F."/>
            <person name="Silar P."/>
            <person name="Natvig D."/>
            <person name="Lalanne C."/>
            <person name="Gautier V."/>
            <person name="Ament-Velasquez S.L."/>
            <person name="Kruys A."/>
            <person name="Hutchinson M.I."/>
            <person name="Powell A.J."/>
            <person name="Barry K."/>
            <person name="Miller A.N."/>
            <person name="Grigoriev I.V."/>
            <person name="Debuchy R."/>
            <person name="Gladieux P."/>
            <person name="Thoren M.H."/>
            <person name="Johannesson H."/>
        </authorList>
    </citation>
    <scope>NUCLEOTIDE SEQUENCE</scope>
    <source>
        <strain evidence="2">CBS 315.58</strain>
    </source>
</reference>
<feature type="region of interest" description="Disordered" evidence="1">
    <location>
        <begin position="135"/>
        <end position="279"/>
    </location>
</feature>
<protein>
    <submittedName>
        <fullName evidence="2">Uncharacterized protein</fullName>
    </submittedName>
</protein>
<dbReference type="EMBL" id="MU863924">
    <property type="protein sequence ID" value="KAK4200065.1"/>
    <property type="molecule type" value="Genomic_DNA"/>
</dbReference>
<gene>
    <name evidence="2" type="ORF">QBC40DRAFT_327611</name>
</gene>
<evidence type="ECO:0000256" key="1">
    <source>
        <dbReference type="SAM" id="MobiDB-lite"/>
    </source>
</evidence>
<evidence type="ECO:0000313" key="2">
    <source>
        <dbReference type="EMBL" id="KAK4200065.1"/>
    </source>
</evidence>
<keyword evidence="3" id="KW-1185">Reference proteome</keyword>
<feature type="compositionally biased region" description="Basic and acidic residues" evidence="1">
    <location>
        <begin position="270"/>
        <end position="279"/>
    </location>
</feature>
<feature type="compositionally biased region" description="Polar residues" evidence="1">
    <location>
        <begin position="13"/>
        <end position="30"/>
    </location>
</feature>
<dbReference type="Proteomes" id="UP001303160">
    <property type="component" value="Unassembled WGS sequence"/>
</dbReference>
<sequence>MEDNDFPMGGSEISYSPLQHNNTPATQTDQMAAPEPVTITSESEFWELMARSSPWMKHFNRQDFNWFISVIQDARYDRSCLLQDTSTEDDGRLDSILQGMHVFLERRIIALSPSPELDAGSNANTPTLSGIGTRRLSATVSQQTSRVPSETGIALQQQSEPNRATFSRVASQSTSIRENEGSVTFTSSRHSESGTILVSPSKKRKMRHASGQSIRSGDNPGEGAAACECGRTTPTPLQRATGSFAPPPSSSSFRNRSSSRDPANGNTEANTEHREEHTDTGMVPLPYRVYMCRGEPHLLMPISKFKDNKTTGSSEPVAVANTSSSTTVYINSNVRK</sequence>
<feature type="compositionally biased region" description="Polar residues" evidence="1">
    <location>
        <begin position="232"/>
        <end position="241"/>
    </location>
</feature>
<feature type="region of interest" description="Disordered" evidence="1">
    <location>
        <begin position="1"/>
        <end position="33"/>
    </location>
</feature>
<evidence type="ECO:0000313" key="3">
    <source>
        <dbReference type="Proteomes" id="UP001303160"/>
    </source>
</evidence>
<organism evidence="2 3">
    <name type="scientific">Triangularia verruculosa</name>
    <dbReference type="NCBI Taxonomy" id="2587418"/>
    <lineage>
        <taxon>Eukaryota</taxon>
        <taxon>Fungi</taxon>
        <taxon>Dikarya</taxon>
        <taxon>Ascomycota</taxon>
        <taxon>Pezizomycotina</taxon>
        <taxon>Sordariomycetes</taxon>
        <taxon>Sordariomycetidae</taxon>
        <taxon>Sordariales</taxon>
        <taxon>Podosporaceae</taxon>
        <taxon>Triangularia</taxon>
    </lineage>
</organism>
<accession>A0AAN7AWK8</accession>
<comment type="caution">
    <text evidence="2">The sequence shown here is derived from an EMBL/GenBank/DDBJ whole genome shotgun (WGS) entry which is preliminary data.</text>
</comment>
<reference evidence="2" key="1">
    <citation type="journal article" date="2023" name="Mol. Phylogenet. Evol.">
        <title>Genome-scale phylogeny and comparative genomics of the fungal order Sordariales.</title>
        <authorList>
            <person name="Hensen N."/>
            <person name="Bonometti L."/>
            <person name="Westerberg I."/>
            <person name="Brannstrom I.O."/>
            <person name="Guillou S."/>
            <person name="Cros-Aarteil S."/>
            <person name="Calhoun S."/>
            <person name="Haridas S."/>
            <person name="Kuo A."/>
            <person name="Mondo S."/>
            <person name="Pangilinan J."/>
            <person name="Riley R."/>
            <person name="LaButti K."/>
            <person name="Andreopoulos B."/>
            <person name="Lipzen A."/>
            <person name="Chen C."/>
            <person name="Yan M."/>
            <person name="Daum C."/>
            <person name="Ng V."/>
            <person name="Clum A."/>
            <person name="Steindorff A."/>
            <person name="Ohm R.A."/>
            <person name="Martin F."/>
            <person name="Silar P."/>
            <person name="Natvig D.O."/>
            <person name="Lalanne C."/>
            <person name="Gautier V."/>
            <person name="Ament-Velasquez S.L."/>
            <person name="Kruys A."/>
            <person name="Hutchinson M.I."/>
            <person name="Powell A.J."/>
            <person name="Barry K."/>
            <person name="Miller A.N."/>
            <person name="Grigoriev I.V."/>
            <person name="Debuchy R."/>
            <person name="Gladieux P."/>
            <person name="Hiltunen Thoren M."/>
            <person name="Johannesson H."/>
        </authorList>
    </citation>
    <scope>NUCLEOTIDE SEQUENCE</scope>
    <source>
        <strain evidence="2">CBS 315.58</strain>
    </source>
</reference>
<proteinExistence type="predicted"/>
<dbReference type="AlphaFoldDB" id="A0AAN7AWK8"/>
<feature type="compositionally biased region" description="Polar residues" evidence="1">
    <location>
        <begin position="135"/>
        <end position="198"/>
    </location>
</feature>